<protein>
    <submittedName>
        <fullName evidence="3">Uncharacterized protein</fullName>
    </submittedName>
</protein>
<evidence type="ECO:0000313" key="3">
    <source>
        <dbReference type="EMBL" id="OQS53755.1"/>
    </source>
</evidence>
<evidence type="ECO:0000256" key="1">
    <source>
        <dbReference type="SAM" id="MobiDB-lite"/>
    </source>
</evidence>
<reference evidence="3 4" key="1">
    <citation type="journal article" date="2017" name="Environ. Microbiol.">
        <title>Decay of the glycolytic pathway and adaptation to intranuclear parasitism within Enterocytozoonidae microsporidia.</title>
        <authorList>
            <person name="Wiredu Boakye D."/>
            <person name="Jaroenlak P."/>
            <person name="Prachumwat A."/>
            <person name="Williams T.A."/>
            <person name="Bateman K.S."/>
            <person name="Itsathitphaisarn O."/>
            <person name="Sritunyalucksana K."/>
            <person name="Paszkiewicz K.H."/>
            <person name="Moore K.A."/>
            <person name="Stentiford G.D."/>
            <person name="Williams B.A."/>
        </authorList>
    </citation>
    <scope>NUCLEOTIDE SEQUENCE [LARGE SCALE GENOMIC DNA]</scope>
    <source>
        <strain evidence="3 4">TH1</strain>
    </source>
</reference>
<dbReference type="AlphaFoldDB" id="A0A1W0E3D2"/>
<comment type="caution">
    <text evidence="3">The sequence shown here is derived from an EMBL/GenBank/DDBJ whole genome shotgun (WGS) entry which is preliminary data.</text>
</comment>
<proteinExistence type="predicted"/>
<name>A0A1W0E3D2_9MICR</name>
<feature type="region of interest" description="Disordered" evidence="1">
    <location>
        <begin position="154"/>
        <end position="197"/>
    </location>
</feature>
<gene>
    <name evidence="3" type="ORF">EHP00_2269</name>
</gene>
<accession>A0A1W0E3D2</accession>
<feature type="chain" id="PRO_5012890317" evidence="2">
    <location>
        <begin position="17"/>
        <end position="270"/>
    </location>
</feature>
<sequence length="270" mass="30595">MLFFLLINMFFETIKCGNELELYIDDDGKFIIVKGFVVGHPTKMDVKEYRESMPFFTQKSIEICKIQIEKIKAYMRNERFCSSFSYEFCISGTNFEQGKTVFLQIIPSDKDKGMIQPSFLEESIVVNKGEALNVIQNLGISMKISRKHPFFQDETSAAESVDDMPGPSRKRRRSETETESESETEGPACKRTATGLTKNESVSTKGYDLTYVDEDTVDYVNRKNKDDEDSNSSCECALNVSLPINLPSPKSEKLSVSKKKRKSESSSSSD</sequence>
<feature type="region of interest" description="Disordered" evidence="1">
    <location>
        <begin position="242"/>
        <end position="270"/>
    </location>
</feature>
<dbReference type="EMBL" id="MNPJ01000025">
    <property type="protein sequence ID" value="OQS53755.1"/>
    <property type="molecule type" value="Genomic_DNA"/>
</dbReference>
<evidence type="ECO:0000256" key="2">
    <source>
        <dbReference type="SAM" id="SignalP"/>
    </source>
</evidence>
<evidence type="ECO:0000313" key="4">
    <source>
        <dbReference type="Proteomes" id="UP000192758"/>
    </source>
</evidence>
<keyword evidence="4" id="KW-1185">Reference proteome</keyword>
<keyword evidence="2" id="KW-0732">Signal</keyword>
<organism evidence="3 4">
    <name type="scientific">Ecytonucleospora hepatopenaei</name>
    <dbReference type="NCBI Taxonomy" id="646526"/>
    <lineage>
        <taxon>Eukaryota</taxon>
        <taxon>Fungi</taxon>
        <taxon>Fungi incertae sedis</taxon>
        <taxon>Microsporidia</taxon>
        <taxon>Enterocytozoonidae</taxon>
        <taxon>Ecytonucleospora</taxon>
    </lineage>
</organism>
<dbReference type="VEuPathDB" id="MicrosporidiaDB:EHP00_2269"/>
<dbReference type="Proteomes" id="UP000192758">
    <property type="component" value="Unassembled WGS sequence"/>
</dbReference>
<feature type="signal peptide" evidence="2">
    <location>
        <begin position="1"/>
        <end position="16"/>
    </location>
</feature>